<dbReference type="AlphaFoldDB" id="A0A1M4UPW3"/>
<evidence type="ECO:0000313" key="2">
    <source>
        <dbReference type="EMBL" id="SHE58688.1"/>
    </source>
</evidence>
<dbReference type="Proteomes" id="UP000184485">
    <property type="component" value="Unassembled WGS sequence"/>
</dbReference>
<dbReference type="RefSeq" id="WP_139251299.1">
    <property type="nucleotide sequence ID" value="NZ_FQUP01000001.1"/>
</dbReference>
<accession>A0A1M4UPW3</accession>
<evidence type="ECO:0000256" key="1">
    <source>
        <dbReference type="SAM" id="SignalP"/>
    </source>
</evidence>
<feature type="chain" id="PRO_5013290804" evidence="1">
    <location>
        <begin position="21"/>
        <end position="210"/>
    </location>
</feature>
<name>A0A1M4UPW3_9HYPH</name>
<evidence type="ECO:0000313" key="3">
    <source>
        <dbReference type="Proteomes" id="UP000184485"/>
    </source>
</evidence>
<reference evidence="2 3" key="1">
    <citation type="submission" date="2016-11" db="EMBL/GenBank/DDBJ databases">
        <authorList>
            <person name="Jaros S."/>
            <person name="Januszkiewicz K."/>
            <person name="Wedrychowicz H."/>
        </authorList>
    </citation>
    <scope>NUCLEOTIDE SEQUENCE [LARGE SCALE GENOMIC DNA]</scope>
    <source>
        <strain evidence="2 3">DSM 19436</strain>
    </source>
</reference>
<feature type="signal peptide" evidence="1">
    <location>
        <begin position="1"/>
        <end position="20"/>
    </location>
</feature>
<sequence>MRPLTTATLLLMLLAGPALADGARLTGLPSALLSGDAAEGTQHEVPNMPAPTITAGPATIVLGETLLGDLQDAFGGTLQHAADGSVSADWLCYAAGSGDQQQLIWFVSDGQAGGSEHKVTLVGANYAAPKAGCDAAPSSLAGLTMQAPGLGGSISDLETTFGTVAARNNMVAYLNQSAAVQGGATTFQSLNYLLNNDIIIGFAASQATVP</sequence>
<dbReference type="EMBL" id="FQUP01000001">
    <property type="protein sequence ID" value="SHE58688.1"/>
    <property type="molecule type" value="Genomic_DNA"/>
</dbReference>
<proteinExistence type="predicted"/>
<organism evidence="2 3">
    <name type="scientific">Kaistia soli DSM 19436</name>
    <dbReference type="NCBI Taxonomy" id="1122133"/>
    <lineage>
        <taxon>Bacteria</taxon>
        <taxon>Pseudomonadati</taxon>
        <taxon>Pseudomonadota</taxon>
        <taxon>Alphaproteobacteria</taxon>
        <taxon>Hyphomicrobiales</taxon>
        <taxon>Kaistiaceae</taxon>
        <taxon>Kaistia</taxon>
    </lineage>
</organism>
<gene>
    <name evidence="2" type="ORF">SAMN02745157_0506</name>
</gene>
<keyword evidence="3" id="KW-1185">Reference proteome</keyword>
<protein>
    <submittedName>
        <fullName evidence="2">Uncharacterized protein</fullName>
    </submittedName>
</protein>
<keyword evidence="1" id="KW-0732">Signal</keyword>